<evidence type="ECO:0000256" key="5">
    <source>
        <dbReference type="SAM" id="MobiDB-lite"/>
    </source>
</evidence>
<keyword evidence="6" id="KW-0812">Transmembrane</keyword>
<keyword evidence="10" id="KW-1185">Reference proteome</keyword>
<organism evidence="8">
    <name type="scientific">Physcomitrium patens</name>
    <name type="common">Spreading-leaved earth moss</name>
    <name type="synonym">Physcomitrella patens</name>
    <dbReference type="NCBI Taxonomy" id="3218"/>
    <lineage>
        <taxon>Eukaryota</taxon>
        <taxon>Viridiplantae</taxon>
        <taxon>Streptophyta</taxon>
        <taxon>Embryophyta</taxon>
        <taxon>Bryophyta</taxon>
        <taxon>Bryophytina</taxon>
        <taxon>Bryopsida</taxon>
        <taxon>Funariidae</taxon>
        <taxon>Funariales</taxon>
        <taxon>Funariaceae</taxon>
        <taxon>Physcomitrium</taxon>
    </lineage>
</organism>
<gene>
    <name evidence="9" type="primary">LOC112275325</name>
    <name evidence="8" type="ORF">PHYPA_027109</name>
</gene>
<dbReference type="STRING" id="3218.A0A2K1IND5"/>
<dbReference type="RefSeq" id="XP_024361374.1">
    <property type="nucleotide sequence ID" value="XM_024505606.2"/>
</dbReference>
<evidence type="ECO:0000256" key="2">
    <source>
        <dbReference type="ARBA" id="ARBA00010271"/>
    </source>
</evidence>
<dbReference type="EMBL" id="ABEU02000022">
    <property type="protein sequence ID" value="PNR30793.1"/>
    <property type="molecule type" value="Genomic_DNA"/>
</dbReference>
<reference evidence="8 10" key="1">
    <citation type="journal article" date="2008" name="Science">
        <title>The Physcomitrella genome reveals evolutionary insights into the conquest of land by plants.</title>
        <authorList>
            <person name="Rensing S."/>
            <person name="Lang D."/>
            <person name="Zimmer A."/>
            <person name="Terry A."/>
            <person name="Salamov A."/>
            <person name="Shapiro H."/>
            <person name="Nishiyama T."/>
            <person name="Perroud P.-F."/>
            <person name="Lindquist E."/>
            <person name="Kamisugi Y."/>
            <person name="Tanahashi T."/>
            <person name="Sakakibara K."/>
            <person name="Fujita T."/>
            <person name="Oishi K."/>
            <person name="Shin-I T."/>
            <person name="Kuroki Y."/>
            <person name="Toyoda A."/>
            <person name="Suzuki Y."/>
            <person name="Hashimoto A."/>
            <person name="Yamaguchi K."/>
            <person name="Sugano A."/>
            <person name="Kohara Y."/>
            <person name="Fujiyama A."/>
            <person name="Anterola A."/>
            <person name="Aoki S."/>
            <person name="Ashton N."/>
            <person name="Barbazuk W.B."/>
            <person name="Barker E."/>
            <person name="Bennetzen J."/>
            <person name="Bezanilla M."/>
            <person name="Blankenship R."/>
            <person name="Cho S.H."/>
            <person name="Dutcher S."/>
            <person name="Estelle M."/>
            <person name="Fawcett J.A."/>
            <person name="Gundlach H."/>
            <person name="Hanada K."/>
            <person name="Heyl A."/>
            <person name="Hicks K.A."/>
            <person name="Hugh J."/>
            <person name="Lohr M."/>
            <person name="Mayer K."/>
            <person name="Melkozernov A."/>
            <person name="Murata T."/>
            <person name="Nelson D."/>
            <person name="Pils B."/>
            <person name="Prigge M."/>
            <person name="Reiss B."/>
            <person name="Renner T."/>
            <person name="Rombauts S."/>
            <person name="Rushton P."/>
            <person name="Sanderfoot A."/>
            <person name="Schween G."/>
            <person name="Shiu S.-H."/>
            <person name="Stueber K."/>
            <person name="Theodoulou F.L."/>
            <person name="Tu H."/>
            <person name="Van de Peer Y."/>
            <person name="Verrier P.J."/>
            <person name="Waters E."/>
            <person name="Wood A."/>
            <person name="Yang L."/>
            <person name="Cove D."/>
            <person name="Cuming A."/>
            <person name="Hasebe M."/>
            <person name="Lucas S."/>
            <person name="Mishler D.B."/>
            <person name="Reski R."/>
            <person name="Grigoriev I."/>
            <person name="Quatrano R.S."/>
            <person name="Boore J.L."/>
        </authorList>
    </citation>
    <scope>NUCLEOTIDE SEQUENCE [LARGE SCALE GENOMIC DNA]</scope>
    <source>
        <strain evidence="9 10">cv. Gransden 2004</strain>
    </source>
</reference>
<evidence type="ECO:0000313" key="9">
    <source>
        <dbReference type="EnsemblPlants" id="PAC:32903680.CDS.1"/>
    </source>
</evidence>
<feature type="region of interest" description="Disordered" evidence="5">
    <location>
        <begin position="78"/>
        <end position="122"/>
    </location>
</feature>
<dbReference type="OMA" id="CANSSRC"/>
<dbReference type="RefSeq" id="XP_024361367.1">
    <property type="nucleotide sequence ID" value="XM_024505599.2"/>
</dbReference>
<dbReference type="EnsemblPlants" id="Pp3c22_13750V3.1">
    <property type="protein sequence ID" value="PAC:32903680.CDS.1"/>
    <property type="gene ID" value="Pp3c22_13750"/>
</dbReference>
<proteinExistence type="inferred from homology"/>
<feature type="transmembrane region" description="Helical" evidence="6">
    <location>
        <begin position="46"/>
        <end position="66"/>
    </location>
</feature>
<feature type="domain" description="Exostosin GT47" evidence="7">
    <location>
        <begin position="176"/>
        <end position="518"/>
    </location>
</feature>
<evidence type="ECO:0000256" key="4">
    <source>
        <dbReference type="ARBA" id="ARBA00023034"/>
    </source>
</evidence>
<evidence type="ECO:0000256" key="3">
    <source>
        <dbReference type="ARBA" id="ARBA00022968"/>
    </source>
</evidence>
<comment type="similarity">
    <text evidence="2">Belongs to the glycosyltransferase 47 family.</text>
</comment>
<dbReference type="PaxDb" id="3218-PP1S512_4V6.1"/>
<dbReference type="InterPro" id="IPR004263">
    <property type="entry name" value="Exostosin"/>
</dbReference>
<dbReference type="EnsemblPlants" id="Pp3c22_13750V3.2">
    <property type="protein sequence ID" value="PAC:32903681.CDS.1"/>
    <property type="gene ID" value="Pp3c22_13750"/>
</dbReference>
<evidence type="ECO:0000313" key="8">
    <source>
        <dbReference type="EMBL" id="PNR30793.1"/>
    </source>
</evidence>
<reference evidence="8 10" key="2">
    <citation type="journal article" date="2018" name="Plant J.">
        <title>The Physcomitrella patens chromosome-scale assembly reveals moss genome structure and evolution.</title>
        <authorList>
            <person name="Lang D."/>
            <person name="Ullrich K.K."/>
            <person name="Murat F."/>
            <person name="Fuchs J."/>
            <person name="Jenkins J."/>
            <person name="Haas F.B."/>
            <person name="Piednoel M."/>
            <person name="Gundlach H."/>
            <person name="Van Bel M."/>
            <person name="Meyberg R."/>
            <person name="Vives C."/>
            <person name="Morata J."/>
            <person name="Symeonidi A."/>
            <person name="Hiss M."/>
            <person name="Muchero W."/>
            <person name="Kamisugi Y."/>
            <person name="Saleh O."/>
            <person name="Blanc G."/>
            <person name="Decker E.L."/>
            <person name="van Gessel N."/>
            <person name="Grimwood J."/>
            <person name="Hayes R.D."/>
            <person name="Graham S.W."/>
            <person name="Gunter L.E."/>
            <person name="McDaniel S.F."/>
            <person name="Hoernstein S.N.W."/>
            <person name="Larsson A."/>
            <person name="Li F.W."/>
            <person name="Perroud P.F."/>
            <person name="Phillips J."/>
            <person name="Ranjan P."/>
            <person name="Rokshar D.S."/>
            <person name="Rothfels C.J."/>
            <person name="Schneider L."/>
            <person name="Shu S."/>
            <person name="Stevenson D.W."/>
            <person name="Thummler F."/>
            <person name="Tillich M."/>
            <person name="Villarreal Aguilar J.C."/>
            <person name="Widiez T."/>
            <person name="Wong G.K."/>
            <person name="Wymore A."/>
            <person name="Zhang Y."/>
            <person name="Zimmer A.D."/>
            <person name="Quatrano R.S."/>
            <person name="Mayer K.F.X."/>
            <person name="Goodstein D."/>
            <person name="Casacuberta J.M."/>
            <person name="Vandepoele K."/>
            <person name="Reski R."/>
            <person name="Cuming A.C."/>
            <person name="Tuskan G.A."/>
            <person name="Maumus F."/>
            <person name="Salse J."/>
            <person name="Schmutz J."/>
            <person name="Rensing S.A."/>
        </authorList>
    </citation>
    <scope>NUCLEOTIDE SEQUENCE [LARGE SCALE GENOMIC DNA]</scope>
    <source>
        <strain evidence="9 10">cv. Gransden 2004</strain>
    </source>
</reference>
<dbReference type="GeneID" id="112275325"/>
<dbReference type="PANTHER" id="PTHR11062">
    <property type="entry name" value="EXOSTOSIN HEPARAN SULFATE GLYCOSYLTRANSFERASE -RELATED"/>
    <property type="match status" value="1"/>
</dbReference>
<dbReference type="InterPro" id="IPR040911">
    <property type="entry name" value="Exostosin_GT47"/>
</dbReference>
<feature type="compositionally biased region" description="Polar residues" evidence="5">
    <location>
        <begin position="97"/>
        <end position="122"/>
    </location>
</feature>
<dbReference type="GO" id="GO:0016757">
    <property type="term" value="F:glycosyltransferase activity"/>
    <property type="evidence" value="ECO:0007669"/>
    <property type="project" value="InterPro"/>
</dbReference>
<dbReference type="RefSeq" id="XP_024361373.1">
    <property type="nucleotide sequence ID" value="XM_024505605.2"/>
</dbReference>
<dbReference type="GO" id="GO:0000139">
    <property type="term" value="C:Golgi membrane"/>
    <property type="evidence" value="ECO:0007669"/>
    <property type="project" value="UniProtKB-SubCell"/>
</dbReference>
<keyword evidence="6" id="KW-0472">Membrane</keyword>
<protein>
    <recommendedName>
        <fullName evidence="7">Exostosin GT47 domain-containing protein</fullName>
    </recommendedName>
</protein>
<dbReference type="RefSeq" id="XP_024361370.1">
    <property type="nucleotide sequence ID" value="XM_024505602.2"/>
</dbReference>
<evidence type="ECO:0000313" key="10">
    <source>
        <dbReference type="Proteomes" id="UP000006727"/>
    </source>
</evidence>
<dbReference type="Proteomes" id="UP000006727">
    <property type="component" value="Chromosome 22"/>
</dbReference>
<evidence type="ECO:0000256" key="6">
    <source>
        <dbReference type="SAM" id="Phobius"/>
    </source>
</evidence>
<evidence type="ECO:0000256" key="1">
    <source>
        <dbReference type="ARBA" id="ARBA00004323"/>
    </source>
</evidence>
<dbReference type="RefSeq" id="XP_024361371.1">
    <property type="nucleotide sequence ID" value="XM_024505603.2"/>
</dbReference>
<keyword evidence="6" id="KW-1133">Transmembrane helix</keyword>
<dbReference type="Gramene" id="Pp3c22_13750V3.1">
    <property type="protein sequence ID" value="PAC:32903680.CDS.1"/>
    <property type="gene ID" value="Pp3c22_13750"/>
</dbReference>
<dbReference type="Gramene" id="Pp3c22_13750V3.2">
    <property type="protein sequence ID" value="PAC:32903681.CDS.1"/>
    <property type="gene ID" value="Pp3c22_13750"/>
</dbReference>
<name>A0A2K1IND5_PHYPA</name>
<dbReference type="RefSeq" id="XP_024361369.1">
    <property type="nucleotide sequence ID" value="XM_024505601.2"/>
</dbReference>
<dbReference type="OrthoDB" id="1924787at2759"/>
<accession>A0A2K1IND5</accession>
<dbReference type="PANTHER" id="PTHR11062:SF375">
    <property type="entry name" value="EXOSTOSIN GT47 DOMAIN-CONTAINING PROTEIN"/>
    <property type="match status" value="1"/>
</dbReference>
<dbReference type="KEGG" id="ppp:112275325"/>
<comment type="subcellular location">
    <subcellularLocation>
        <location evidence="1">Golgi apparatus membrane</location>
        <topology evidence="1">Single-pass type II membrane protein</topology>
    </subcellularLocation>
</comment>
<dbReference type="Pfam" id="PF03016">
    <property type="entry name" value="Exostosin_GT47"/>
    <property type="match status" value="1"/>
</dbReference>
<sequence length="582" mass="65336">MANSRVNISSCLQSLNCLRLLEELQVTMRSSPLKGGRRHFKPKVSIGRWTILALFTLSMVFLYLMVGDGWRAVGENSDTGSEVTLPGEQEGFGPISTWIQSNDQEGLSPTPAVSQSGDQEQFSPTPIVSQFGDQEGSFVVVPTPTASIENSSISQTDSSAAPSVEAISPTLRSSDKCDGRRVYIYELAAEFNELILRNCTGVEAWYSMCDDIINQGFGVPLQIPESDPMASILQPPSAWFRTDQFTIEITFHERLKIHPCRTTNTEEASLFYIPFYHGIDLIKNLYNTDFVARDRLTLLFIKWLRSQKPWQRYQGKRHVLVLGRIVWDFIRDYSKDKTWGSSLLTHPELTNVTKLLIERDIWKDDTLGVPYPTSFHPSSESDLRAWQRTVRTFKRHKFVSLAGATRDNKLTGLIRDAVFEQCANSSRCHSIACNDGWCKRNPQVIVQMGLESVFCLQPPGDSPTRKGIFDSLQTGCIPVVFNRQQAALQYLSHLPGNHSDYSVIVSEEDVCDHNYDIMNHLSRIPLAEVARMQANVVNLIPRLLYRNTKLTGDYTSMDAIDVAMGSLLTSFDAEKPIAGASS</sequence>
<evidence type="ECO:0000259" key="7">
    <source>
        <dbReference type="Pfam" id="PF03016"/>
    </source>
</evidence>
<keyword evidence="3" id="KW-0735">Signal-anchor</keyword>
<dbReference type="AlphaFoldDB" id="A0A2K1IND5"/>
<reference evidence="9" key="3">
    <citation type="submission" date="2020-12" db="UniProtKB">
        <authorList>
            <consortium name="EnsemblPlants"/>
        </authorList>
    </citation>
    <scope>IDENTIFICATION</scope>
</reference>
<keyword evidence="4" id="KW-0333">Golgi apparatus</keyword>